<keyword evidence="7" id="KW-1185">Reference proteome</keyword>
<dbReference type="GO" id="GO:0034058">
    <property type="term" value="P:endosomal vesicle fusion"/>
    <property type="evidence" value="ECO:0007669"/>
    <property type="project" value="TreeGrafter"/>
</dbReference>
<reference evidence="6" key="1">
    <citation type="journal article" date="2020" name="Fungal Divers.">
        <title>Resolving the Mortierellaceae phylogeny through synthesis of multi-gene phylogenetics and phylogenomics.</title>
        <authorList>
            <person name="Vandepol N."/>
            <person name="Liber J."/>
            <person name="Desiro A."/>
            <person name="Na H."/>
            <person name="Kennedy M."/>
            <person name="Barry K."/>
            <person name="Grigoriev I.V."/>
            <person name="Miller A.N."/>
            <person name="O'Donnell K."/>
            <person name="Stajich J.E."/>
            <person name="Bonito G."/>
        </authorList>
    </citation>
    <scope>NUCLEOTIDE SEQUENCE</scope>
    <source>
        <strain evidence="6">KOD948</strain>
    </source>
</reference>
<proteinExistence type="predicted"/>
<dbReference type="Proteomes" id="UP000726737">
    <property type="component" value="Unassembled WGS sequence"/>
</dbReference>
<evidence type="ECO:0000256" key="2">
    <source>
        <dbReference type="ARBA" id="ARBA00022448"/>
    </source>
</evidence>
<dbReference type="GO" id="GO:0015031">
    <property type="term" value="P:protein transport"/>
    <property type="evidence" value="ECO:0007669"/>
    <property type="project" value="UniProtKB-KW"/>
</dbReference>
<dbReference type="GO" id="GO:0016020">
    <property type="term" value="C:membrane"/>
    <property type="evidence" value="ECO:0007669"/>
    <property type="project" value="TreeGrafter"/>
</dbReference>
<feature type="domain" description="CNH" evidence="5">
    <location>
        <begin position="65"/>
        <end position="179"/>
    </location>
</feature>
<keyword evidence="4" id="KW-0653">Protein transport</keyword>
<accession>A0A9P6Q7N0</accession>
<evidence type="ECO:0000256" key="4">
    <source>
        <dbReference type="ARBA" id="ARBA00022927"/>
    </source>
</evidence>
<comment type="subcellular location">
    <subcellularLocation>
        <location evidence="1">Cytoplasm</location>
    </subcellularLocation>
</comment>
<organism evidence="6 7">
    <name type="scientific">Mortierella polycephala</name>
    <dbReference type="NCBI Taxonomy" id="41804"/>
    <lineage>
        <taxon>Eukaryota</taxon>
        <taxon>Fungi</taxon>
        <taxon>Fungi incertae sedis</taxon>
        <taxon>Mucoromycota</taxon>
        <taxon>Mortierellomycotina</taxon>
        <taxon>Mortierellomycetes</taxon>
        <taxon>Mortierellales</taxon>
        <taxon>Mortierellaceae</taxon>
        <taxon>Mortierella</taxon>
    </lineage>
</organism>
<keyword evidence="2" id="KW-0813">Transport</keyword>
<evidence type="ECO:0000313" key="6">
    <source>
        <dbReference type="EMBL" id="KAG0260255.1"/>
    </source>
</evidence>
<dbReference type="PANTHER" id="PTHR12894">
    <property type="entry name" value="CNH DOMAIN CONTAINING"/>
    <property type="match status" value="1"/>
</dbReference>
<dbReference type="AlphaFoldDB" id="A0A9P6Q7N0"/>
<keyword evidence="3" id="KW-0963">Cytoplasm</keyword>
<evidence type="ECO:0000313" key="7">
    <source>
        <dbReference type="Proteomes" id="UP000726737"/>
    </source>
</evidence>
<evidence type="ECO:0000256" key="3">
    <source>
        <dbReference type="ARBA" id="ARBA00022490"/>
    </source>
</evidence>
<evidence type="ECO:0000256" key="1">
    <source>
        <dbReference type="ARBA" id="ARBA00004496"/>
    </source>
</evidence>
<sequence>MLELPEITTSMPLTLSRTADSTLSFFSLPNFSPISHQILAPIKGVTAFCQDDSQKGRSTEDGSIRLCVIKRRIIQFYNLWPDAISEPKSSSSGSNAQVLKPACIAIAENEFLLASATSSGQTAIGVFCTGTGDPVRGTLHWSSYPRALGVEFPYVAALLRNNIIEIHNILDQKLIQTIRFEPSAEMRSLVQGPGLAVWMSTLANILTLQPTVQSSLLDAQQQERLEMKRQDEIRISTVLARILVAGKESVSALVTTPLVLHADILLQQGRVEEALLLSEKATTTMSPENLHSERLQLELDYIYQKSGLIYLAETLFDDAFTLLKRGNISPQIIMAMFPGVLQRKGLINDVNLFQGIRGELSALGSLPQIVNRALAKTGGDQDAEYGKVLLTNARDILTQYLMKCRKEYAARKIRTGAEVEHSLLLGEIKDSAFNIGLQGMANLLRSLTDIHLVEDYGWWVVEQDEATGLEIFMPSEAKRAAMFDLDHILSKCKAIVSRQGLITYLEYVVFQRKSESSDHHAMLCLLYVEVIGTLMSNPSINAKHLENVTEFAKQQEHQLLYSGAVRQDDKGLSGSISTFMCHLEIHSKADPLCSYRLRFSQLLQSSRFYDAKDILPHVEMIQILLYEKAVLLSRILKYEECLGILVKDIKDYQGAEIFCLNGGTFRSPKNSFKARTTGRAPLKECPDDMDMRRKLFMILLQEYLRMAQDRGGMALTLRLLNSQSTYLDISEVIQLLPPVWSVEMLQQYLLRSLRKSYHEFKEIQVVKGLSLGENLRVSQELFQLYATQGPVVVTPDDICHVCGSAVADAVFMRTVDMKIIHLHCGTE</sequence>
<dbReference type="InterPro" id="IPR032914">
    <property type="entry name" value="Vam6/VPS39/TRAP1"/>
</dbReference>
<evidence type="ECO:0000259" key="5">
    <source>
        <dbReference type="Pfam" id="PF00780"/>
    </source>
</evidence>
<keyword evidence="6" id="KW-0675">Receptor</keyword>
<dbReference type="OrthoDB" id="10258882at2759"/>
<comment type="caution">
    <text evidence="6">The sequence shown here is derived from an EMBL/GenBank/DDBJ whole genome shotgun (WGS) entry which is preliminary data.</text>
</comment>
<dbReference type="PANTHER" id="PTHR12894:SF27">
    <property type="entry name" value="TRANSFORMING GROWTH FACTOR-BETA RECEPTOR-ASSOCIATED PROTEIN 1"/>
    <property type="match status" value="1"/>
</dbReference>
<dbReference type="GO" id="GO:0006914">
    <property type="term" value="P:autophagy"/>
    <property type="evidence" value="ECO:0007669"/>
    <property type="project" value="TreeGrafter"/>
</dbReference>
<gene>
    <name evidence="6" type="primary">TGFBRAP1</name>
    <name evidence="6" type="ORF">BG011_002036</name>
</gene>
<dbReference type="EMBL" id="JAAAJA010000160">
    <property type="protein sequence ID" value="KAG0260255.1"/>
    <property type="molecule type" value="Genomic_DNA"/>
</dbReference>
<protein>
    <submittedName>
        <fullName evidence="6">Transforming growth factor, beta receptor associated protein 1</fullName>
    </submittedName>
</protein>
<dbReference type="Pfam" id="PF00780">
    <property type="entry name" value="CNH"/>
    <property type="match status" value="1"/>
</dbReference>
<name>A0A9P6Q7N0_9FUNG</name>
<dbReference type="InterPro" id="IPR001180">
    <property type="entry name" value="CNH_dom"/>
</dbReference>
<dbReference type="GO" id="GO:0005737">
    <property type="term" value="C:cytoplasm"/>
    <property type="evidence" value="ECO:0007669"/>
    <property type="project" value="UniProtKB-SubCell"/>
</dbReference>